<evidence type="ECO:0008006" key="3">
    <source>
        <dbReference type="Google" id="ProtNLM"/>
    </source>
</evidence>
<reference evidence="1 2" key="1">
    <citation type="submission" date="2015-11" db="EMBL/GenBank/DDBJ databases">
        <title>Genome sequence of Pyrodictium occultum PL-19, a marine hyperthermophilic archaeon isolated from Volcano, Italy.</title>
        <authorList>
            <person name="Utturkar S."/>
            <person name="Huber H."/>
            <person name="Leptihn S."/>
            <person name="Brown S."/>
            <person name="Stetter K.O."/>
            <person name="Podar M."/>
        </authorList>
    </citation>
    <scope>NUCLEOTIDE SEQUENCE [LARGE SCALE GENOMIC DNA]</scope>
    <source>
        <strain evidence="1 2">PL-19</strain>
    </source>
</reference>
<keyword evidence="2" id="KW-1185">Reference proteome</keyword>
<dbReference type="RefSeq" id="WP_058370176.1">
    <property type="nucleotide sequence ID" value="NZ_LNTB01000001.1"/>
</dbReference>
<comment type="caution">
    <text evidence="1">The sequence shown here is derived from an EMBL/GenBank/DDBJ whole genome shotgun (WGS) entry which is preliminary data.</text>
</comment>
<evidence type="ECO:0000313" key="1">
    <source>
        <dbReference type="EMBL" id="KSW11501.1"/>
    </source>
</evidence>
<dbReference type="EMBL" id="LNTB01000001">
    <property type="protein sequence ID" value="KSW11501.1"/>
    <property type="molecule type" value="Genomic_DNA"/>
</dbReference>
<dbReference type="Pfam" id="PF13710">
    <property type="entry name" value="ACT_5"/>
    <property type="match status" value="1"/>
</dbReference>
<sequence>MEAGRYVIEVSAFNGMDAVMRLANMARRAKLEYHGLSASFDGRVVRLRIDASGRESEVRWLAAKIEKMPEVYSVVYKRVA</sequence>
<dbReference type="Proteomes" id="UP000053352">
    <property type="component" value="Unassembled WGS sequence"/>
</dbReference>
<protein>
    <recommendedName>
        <fullName evidence="3">ACT domain-containing protein</fullName>
    </recommendedName>
</protein>
<organism evidence="1 2">
    <name type="scientific">Pyrodictium occultum</name>
    <dbReference type="NCBI Taxonomy" id="2309"/>
    <lineage>
        <taxon>Archaea</taxon>
        <taxon>Thermoproteota</taxon>
        <taxon>Thermoprotei</taxon>
        <taxon>Desulfurococcales</taxon>
        <taxon>Pyrodictiaceae</taxon>
        <taxon>Pyrodictium</taxon>
    </lineage>
</organism>
<gene>
    <name evidence="1" type="ORF">CF15_01260</name>
</gene>
<dbReference type="OrthoDB" id="14894at2157"/>
<name>A0A0V8RU38_PYROC</name>
<dbReference type="STRING" id="2309.CF15_01260"/>
<evidence type="ECO:0000313" key="2">
    <source>
        <dbReference type="Proteomes" id="UP000053352"/>
    </source>
</evidence>
<proteinExistence type="predicted"/>
<dbReference type="AlphaFoldDB" id="A0A0V8RU38"/>
<accession>A0A0V8RU38</accession>